<keyword evidence="2 3" id="KW-0175">Coiled coil</keyword>
<dbReference type="HOGENOM" id="CLU_008957_0_0_1"/>
<evidence type="ECO:0008006" key="7">
    <source>
        <dbReference type="Google" id="ProtNLM"/>
    </source>
</evidence>
<feature type="compositionally biased region" description="Basic and acidic residues" evidence="4">
    <location>
        <begin position="756"/>
        <end position="767"/>
    </location>
</feature>
<protein>
    <recommendedName>
        <fullName evidence="7">Filament-like plant protein 7</fullName>
    </recommendedName>
</protein>
<dbReference type="InterPro" id="IPR008587">
    <property type="entry name" value="FPP_plant"/>
</dbReference>
<dbReference type="PANTHER" id="PTHR31580">
    <property type="entry name" value="FILAMENT-LIKE PLANT PROTEIN 4"/>
    <property type="match status" value="1"/>
</dbReference>
<dbReference type="Gramene" id="ERN12091">
    <property type="protein sequence ID" value="ERN12091"/>
    <property type="gene ID" value="AMTR_s00035p00234670"/>
</dbReference>
<evidence type="ECO:0000256" key="3">
    <source>
        <dbReference type="SAM" id="Coils"/>
    </source>
</evidence>
<feature type="coiled-coil region" evidence="3">
    <location>
        <begin position="71"/>
        <end position="98"/>
    </location>
</feature>
<evidence type="ECO:0000256" key="2">
    <source>
        <dbReference type="ARBA" id="ARBA00023054"/>
    </source>
</evidence>
<evidence type="ECO:0000313" key="5">
    <source>
        <dbReference type="EMBL" id="ERN12091.1"/>
    </source>
</evidence>
<proteinExistence type="inferred from homology"/>
<feature type="region of interest" description="Disordered" evidence="4">
    <location>
        <begin position="727"/>
        <end position="767"/>
    </location>
</feature>
<feature type="coiled-coil region" evidence="3">
    <location>
        <begin position="247"/>
        <end position="309"/>
    </location>
</feature>
<sequence>MNNEIDKVVDLERSLKDLNERLSSSLNESRAKDDIVKQHSKVAEEAIAGWEKAEAEAASFKQELDGVVRQKVAAEERIVQLDAALKECTRQLRHVREEQEERIHDAIMKTTRDMDKVRIEIEEKLSETSKRLIQVTADNNQLHKALQVQEKLIEEISERKSQAEADFNALLSRLDSAEKDNSALKYEVCMLEKELEIRNEEREYNLKSSEASRKQHLESMKKIAKLEMECQRLRLLVRKRLPGPAALAQMKNEVENLGRDAFDQRKKKWNASHGSALIVRDYSLSDDAQEAANKRISILTERLWEMEEETKILKETLTKKNSELQSSRTMCARTVSKLSQVEAQLGVFLKGENCLELMRSPISHDISLSSISEDGGKEDEASCAESWASALISELEHFKKESPNVPPSCRSLGATELSLMDDFVEMERLAVVSAGNPQECMHPNSTTHGNGGENGHFKTEQSEPSSEVTGKELVPYSDGHKGVDNESQNLILKYPSKEKFSSWLHDLLKNILQDRVSQKCLDDILEEVRIAVTVYLYSLSEEAIDLNKCSSNSETLDSPIVNSHISWKSPLAPPCMNLLDGVCGTHLFFKEGNKHSISPRLNKAISKIIELINGLSPTILTDYNDNQFAFNKGDQSLPYKSPNANTGYTMRVFQWQSTEVKAVIQKFSQVCNDLLQGNADLDRFAVELSATFDWIVSHCFSLQDVSNMKDAIKKNLHWDEQSCSDGELEDEAHHTPRSKDSKHMIQKSPSDSSASQDKEDVEHKLREENERLNLEILNVTSEKKYLEHSLQVATETNESLKVQLQDLEQNIANIQEELAAMKESKGLIEDQMENHKLLNEDLDTQLSVAKVELNEAHQKFTSLQVELEDKKNCSEELEATCLELQLQLESVANKKLSKPDMDGEEMQMRTNWEISAASEKLAECQETILNLGKQLKALAAPHDAALFEKVVISSTNRRPSLLDRLIEDDENTKATENQRSSSSPKTKEIICSADAPPAGLFFGRNVSSNLKKAAEKPVGNSFHASPVKSPSQFYGLKTMDTITSGGSLSIVPKRQSGGVSLLKKLLLRKKRGSNKKT</sequence>
<name>W1PWE2_AMBTC</name>
<feature type="compositionally biased region" description="Basic and acidic residues" evidence="4">
    <location>
        <begin position="731"/>
        <end position="743"/>
    </location>
</feature>
<accession>W1PWE2</accession>
<feature type="compositionally biased region" description="Polar residues" evidence="4">
    <location>
        <begin position="974"/>
        <end position="984"/>
    </location>
</feature>
<dbReference type="OMA" id="CVEKDAI"/>
<feature type="region of interest" description="Disordered" evidence="4">
    <location>
        <begin position="437"/>
        <end position="470"/>
    </location>
</feature>
<evidence type="ECO:0000256" key="4">
    <source>
        <dbReference type="SAM" id="MobiDB-lite"/>
    </source>
</evidence>
<comment type="similarity">
    <text evidence="1">Belongs to the FPP family.</text>
</comment>
<gene>
    <name evidence="5" type="ORF">AMTR_s00035p00234670</name>
</gene>
<dbReference type="Proteomes" id="UP000017836">
    <property type="component" value="Unassembled WGS sequence"/>
</dbReference>
<dbReference type="AlphaFoldDB" id="W1PWE2"/>
<evidence type="ECO:0000313" key="6">
    <source>
        <dbReference type="Proteomes" id="UP000017836"/>
    </source>
</evidence>
<dbReference type="EMBL" id="KI392639">
    <property type="protein sequence ID" value="ERN12091.1"/>
    <property type="molecule type" value="Genomic_DNA"/>
</dbReference>
<dbReference type="Pfam" id="PF05911">
    <property type="entry name" value="FPP"/>
    <property type="match status" value="1"/>
</dbReference>
<reference evidence="6" key="1">
    <citation type="journal article" date="2013" name="Science">
        <title>The Amborella genome and the evolution of flowering plants.</title>
        <authorList>
            <consortium name="Amborella Genome Project"/>
        </authorList>
    </citation>
    <scope>NUCLEOTIDE SEQUENCE [LARGE SCALE GENOMIC DNA]</scope>
</reference>
<evidence type="ECO:0000256" key="1">
    <source>
        <dbReference type="ARBA" id="ARBA00005921"/>
    </source>
</evidence>
<feature type="coiled-coil region" evidence="3">
    <location>
        <begin position="1"/>
        <end position="28"/>
    </location>
</feature>
<feature type="region of interest" description="Disordered" evidence="4">
    <location>
        <begin position="963"/>
        <end position="988"/>
    </location>
</feature>
<organism evidence="5 6">
    <name type="scientific">Amborella trichopoda</name>
    <dbReference type="NCBI Taxonomy" id="13333"/>
    <lineage>
        <taxon>Eukaryota</taxon>
        <taxon>Viridiplantae</taxon>
        <taxon>Streptophyta</taxon>
        <taxon>Embryophyta</taxon>
        <taxon>Tracheophyta</taxon>
        <taxon>Spermatophyta</taxon>
        <taxon>Magnoliopsida</taxon>
        <taxon>Amborellales</taxon>
        <taxon>Amborellaceae</taxon>
        <taxon>Amborella</taxon>
    </lineage>
</organism>
<dbReference type="STRING" id="13333.W1PWE2"/>
<dbReference type="eggNOG" id="ENOG502QSY7">
    <property type="taxonomic scope" value="Eukaryota"/>
</dbReference>
<feature type="coiled-coil region" evidence="3">
    <location>
        <begin position="139"/>
        <end position="180"/>
    </location>
</feature>
<dbReference type="PANTHER" id="PTHR31580:SF22">
    <property type="entry name" value="FILAMENT-LIKE PLANT PROTEIN 7"/>
    <property type="match status" value="1"/>
</dbReference>
<keyword evidence="6" id="KW-1185">Reference proteome</keyword>